<dbReference type="eggNOG" id="KOG4177">
    <property type="taxonomic scope" value="Eukaryota"/>
</dbReference>
<evidence type="ECO:0000259" key="5">
    <source>
        <dbReference type="Pfam" id="PF05729"/>
    </source>
</evidence>
<keyword evidence="4" id="KW-1133">Transmembrane helix</keyword>
<dbReference type="GO" id="GO:0005737">
    <property type="term" value="C:cytoplasm"/>
    <property type="evidence" value="ECO:0007669"/>
    <property type="project" value="TreeGrafter"/>
</dbReference>
<dbReference type="InterPro" id="IPR002110">
    <property type="entry name" value="Ankyrin_rpt"/>
</dbReference>
<dbReference type="PROSITE" id="PS50088">
    <property type="entry name" value="ANK_REPEAT"/>
    <property type="match status" value="7"/>
</dbReference>
<evidence type="ECO:0000256" key="2">
    <source>
        <dbReference type="ARBA" id="ARBA00023043"/>
    </source>
</evidence>
<keyword evidence="7" id="KW-1185">Reference proteome</keyword>
<feature type="repeat" description="ANK" evidence="3">
    <location>
        <begin position="1137"/>
        <end position="1169"/>
    </location>
</feature>
<evidence type="ECO:0000256" key="4">
    <source>
        <dbReference type="SAM" id="Phobius"/>
    </source>
</evidence>
<proteinExistence type="predicted"/>
<dbReference type="InterPro" id="IPR036770">
    <property type="entry name" value="Ankyrin_rpt-contain_sf"/>
</dbReference>
<organism evidence="6 7">
    <name type="scientific">Zootermopsis nevadensis</name>
    <name type="common">Dampwood termite</name>
    <dbReference type="NCBI Taxonomy" id="136037"/>
    <lineage>
        <taxon>Eukaryota</taxon>
        <taxon>Metazoa</taxon>
        <taxon>Ecdysozoa</taxon>
        <taxon>Arthropoda</taxon>
        <taxon>Hexapoda</taxon>
        <taxon>Insecta</taxon>
        <taxon>Pterygota</taxon>
        <taxon>Neoptera</taxon>
        <taxon>Polyneoptera</taxon>
        <taxon>Dictyoptera</taxon>
        <taxon>Blattodea</taxon>
        <taxon>Blattoidea</taxon>
        <taxon>Termitoidae</taxon>
        <taxon>Termopsidae</taxon>
        <taxon>Zootermopsis</taxon>
    </lineage>
</organism>
<dbReference type="SMART" id="SM00248">
    <property type="entry name" value="ANK"/>
    <property type="match status" value="9"/>
</dbReference>
<dbReference type="InParanoid" id="A0A067QWK5"/>
<evidence type="ECO:0000313" key="7">
    <source>
        <dbReference type="Proteomes" id="UP000027135"/>
    </source>
</evidence>
<dbReference type="Pfam" id="PF12796">
    <property type="entry name" value="Ank_2"/>
    <property type="match status" value="3"/>
</dbReference>
<dbReference type="GO" id="GO:0003950">
    <property type="term" value="F:NAD+ poly-ADP-ribosyltransferase activity"/>
    <property type="evidence" value="ECO:0007669"/>
    <property type="project" value="TreeGrafter"/>
</dbReference>
<dbReference type="InterPro" id="IPR051637">
    <property type="entry name" value="Ank_repeat_dom-contain_49"/>
</dbReference>
<dbReference type="STRING" id="136037.A0A067QWK5"/>
<feature type="repeat" description="ANK" evidence="3">
    <location>
        <begin position="1009"/>
        <end position="1051"/>
    </location>
</feature>
<keyword evidence="4" id="KW-0472">Membrane</keyword>
<dbReference type="GO" id="GO:0090263">
    <property type="term" value="P:positive regulation of canonical Wnt signaling pathway"/>
    <property type="evidence" value="ECO:0007669"/>
    <property type="project" value="TreeGrafter"/>
</dbReference>
<evidence type="ECO:0000256" key="3">
    <source>
        <dbReference type="PROSITE-ProRule" id="PRU00023"/>
    </source>
</evidence>
<evidence type="ECO:0000313" key="6">
    <source>
        <dbReference type="EMBL" id="KDR14718.1"/>
    </source>
</evidence>
<dbReference type="SUPFAM" id="SSF52540">
    <property type="entry name" value="P-loop containing nucleoside triphosphate hydrolases"/>
    <property type="match status" value="1"/>
</dbReference>
<dbReference type="OMA" id="AFICHES"/>
<dbReference type="Pfam" id="PF05729">
    <property type="entry name" value="NACHT"/>
    <property type="match status" value="1"/>
</dbReference>
<dbReference type="Gene3D" id="3.40.50.300">
    <property type="entry name" value="P-loop containing nucleotide triphosphate hydrolases"/>
    <property type="match status" value="1"/>
</dbReference>
<dbReference type="PROSITE" id="PS50297">
    <property type="entry name" value="ANK_REP_REGION"/>
    <property type="match status" value="6"/>
</dbReference>
<name>A0A067QWK5_ZOONE</name>
<keyword evidence="4" id="KW-0812">Transmembrane</keyword>
<dbReference type="InterPro" id="IPR007111">
    <property type="entry name" value="NACHT_NTPase"/>
</dbReference>
<feature type="repeat" description="ANK" evidence="3">
    <location>
        <begin position="1204"/>
        <end position="1236"/>
    </location>
</feature>
<feature type="repeat" description="ANK" evidence="3">
    <location>
        <begin position="1304"/>
        <end position="1336"/>
    </location>
</feature>
<evidence type="ECO:0000256" key="1">
    <source>
        <dbReference type="ARBA" id="ARBA00022737"/>
    </source>
</evidence>
<dbReference type="GO" id="GO:0005634">
    <property type="term" value="C:nucleus"/>
    <property type="evidence" value="ECO:0007669"/>
    <property type="project" value="TreeGrafter"/>
</dbReference>
<sequence length="1338" mass="153981">MSMHVYAFICHESFICFVSLGHIQYLCLHFIYLFSLVILLQVESESLVLQYTKRTGCADMQGELYEIKFATLLFIRGLNRSENFSLACNMHDACDFDDVVFKFGHQTLFIQLKHKSNTEKKIKQQQLISEKGNFSLVRYFKSYCEMKKKLEYSKDLQYCGTFNDFSFIVYTNAVISERLGNDVDETDWHNILKTGGRCISFNEDISLMRCITDSSQLSDFKEFLSRLLFFTGQAAQQELDDLINQELKCLYGTSVVYNDFLEQVKKWWQERKCFLTNENPFWKKIFKDRIDNISEKMLNETEALSVKFKKDEHALIRTYRIFNQLLHVIPEDGSECVILSCLKVHHSLSNESHLFVDGTTLQSRWEEVVAIWSRFCDILVVVETGAVDMDTLVGILLKNPSKRLVFVAGTVAWNKPQPRFTTFRDHVAIRQLDEESQAQILDALVRFQGYDVSLGAVTDGNHEFVPADIIVQLSTHKLVLGDVLTGDLEYYIPRTLQHTVQVVKDQILFHRATDSSVTLAVSGLSYPELQQLMSTDTEMSDQRALGNDKCKIEVISTEDEFLKLTESCETVHWLHRDGNVFICRQSWGNMSLVSKYLSKFENVESVMDVPYSVTLVSAEPGMGKSTLLTHLALGTKEADPATWVIRVNLTDFTQQLVKLKETLQPCDVIEFLLQASKIIEKWRPLFKWKLTTLKNVCVLFDGYDEVSPTHANKVALMLKFLQANRLQKLWVTTRPVMKEKLERELSTRSVTLQPFLMSDQRNFLEKFWKRSMPDVEEHILNNFIKKLLQLTTKNFSDRDRHFMGIPLQSMLLAETFEKNLRTSSGLPQKFNLYQLYSKFLERKLKIFFDKNDMDVTKPVVGDFYNKHKQEMKENHMISALFMLLPLSDIEMFPQSEIMTNSFKSFIDSVQKGNEQTGIIKQIFEGKPMFIHRTFGEYFCALWFAENFKIVQSYVNIKIFDPNFQVVWNFFNQILAQKFPLHLAVLSEEKVLVDTLLSEENLDVNSQDDGGRTALHLAVMSLIDDDNRRVADQIQIITALLRHGADPSIKDKVLCWPPLRIAERIREWLVVDLLLKQIADTEDLVLTAESINNDDEKYIQNVLIFAARHGLVHLVSFMLKHGIDVGHAINVLYEDSDCAATMLHEAAQHDQVELVQFLLDRNANTETRDSRYERSALMWAAKQGNFRVVDVLTKKNADVNMCDMRGYTALLIATKNKRWDVAKLLLERDADVRACDWSGSNVLHFAADSGQTEFVAYLLDKGQIDIECHNKYQQTPLWLAAQSGRLQVSQLLLDRNANLHVQDLAGCTPLHVAAANGHEHIVQLLLQHGANPSADDVHH</sequence>
<keyword evidence="1" id="KW-0677">Repeat</keyword>
<feature type="repeat" description="ANK" evidence="3">
    <location>
        <begin position="1271"/>
        <end position="1303"/>
    </location>
</feature>
<dbReference type="GO" id="GO:0070198">
    <property type="term" value="P:protein localization to chromosome, telomeric region"/>
    <property type="evidence" value="ECO:0007669"/>
    <property type="project" value="TreeGrafter"/>
</dbReference>
<gene>
    <name evidence="6" type="ORF">L798_11537</name>
</gene>
<dbReference type="Proteomes" id="UP000027135">
    <property type="component" value="Unassembled WGS sequence"/>
</dbReference>
<dbReference type="Gene3D" id="1.25.40.20">
    <property type="entry name" value="Ankyrin repeat-containing domain"/>
    <property type="match status" value="3"/>
</dbReference>
<dbReference type="GO" id="GO:1904355">
    <property type="term" value="P:positive regulation of telomere capping"/>
    <property type="evidence" value="ECO:0007669"/>
    <property type="project" value="TreeGrafter"/>
</dbReference>
<dbReference type="InterPro" id="IPR027417">
    <property type="entry name" value="P-loop_NTPase"/>
</dbReference>
<feature type="transmembrane region" description="Helical" evidence="4">
    <location>
        <begin position="12"/>
        <end position="40"/>
    </location>
</feature>
<reference evidence="6 7" key="1">
    <citation type="journal article" date="2014" name="Nat. Commun.">
        <title>Molecular traces of alternative social organization in a termite genome.</title>
        <authorList>
            <person name="Terrapon N."/>
            <person name="Li C."/>
            <person name="Robertson H.M."/>
            <person name="Ji L."/>
            <person name="Meng X."/>
            <person name="Booth W."/>
            <person name="Chen Z."/>
            <person name="Childers C.P."/>
            <person name="Glastad K.M."/>
            <person name="Gokhale K."/>
            <person name="Gowin J."/>
            <person name="Gronenberg W."/>
            <person name="Hermansen R.A."/>
            <person name="Hu H."/>
            <person name="Hunt B.G."/>
            <person name="Huylmans A.K."/>
            <person name="Khalil S.M."/>
            <person name="Mitchell R.D."/>
            <person name="Munoz-Torres M.C."/>
            <person name="Mustard J.A."/>
            <person name="Pan H."/>
            <person name="Reese J.T."/>
            <person name="Scharf M.E."/>
            <person name="Sun F."/>
            <person name="Vogel H."/>
            <person name="Xiao J."/>
            <person name="Yang W."/>
            <person name="Yang Z."/>
            <person name="Yang Z."/>
            <person name="Zhou J."/>
            <person name="Zhu J."/>
            <person name="Brent C.S."/>
            <person name="Elsik C.G."/>
            <person name="Goodisman M.A."/>
            <person name="Liberles D.A."/>
            <person name="Roe R.M."/>
            <person name="Vargo E.L."/>
            <person name="Vilcinskas A."/>
            <person name="Wang J."/>
            <person name="Bornberg-Bauer E."/>
            <person name="Korb J."/>
            <person name="Zhang G."/>
            <person name="Liebig J."/>
        </authorList>
    </citation>
    <scope>NUCLEOTIDE SEQUENCE [LARGE SCALE GENOMIC DNA]</scope>
    <source>
        <tissue evidence="6">Whole organism</tissue>
    </source>
</reference>
<accession>A0A067QWK5</accession>
<dbReference type="PANTHER" id="PTHR24180:SF45">
    <property type="entry name" value="POLY [ADP-RIBOSE] POLYMERASE TANKYRASE"/>
    <property type="match status" value="1"/>
</dbReference>
<feature type="repeat" description="ANK" evidence="3">
    <location>
        <begin position="1171"/>
        <end position="1203"/>
    </location>
</feature>
<protein>
    <submittedName>
        <fullName evidence="6">Ankyrin-2</fullName>
    </submittedName>
</protein>
<feature type="repeat" description="ANK" evidence="3">
    <location>
        <begin position="1237"/>
        <end position="1261"/>
    </location>
</feature>
<dbReference type="SUPFAM" id="SSF48403">
    <property type="entry name" value="Ankyrin repeat"/>
    <property type="match status" value="2"/>
</dbReference>
<keyword evidence="2 3" id="KW-0040">ANK repeat</keyword>
<feature type="domain" description="NACHT" evidence="5">
    <location>
        <begin position="614"/>
        <end position="768"/>
    </location>
</feature>
<dbReference type="EMBL" id="KK852867">
    <property type="protein sequence ID" value="KDR14718.1"/>
    <property type="molecule type" value="Genomic_DNA"/>
</dbReference>
<dbReference type="PANTHER" id="PTHR24180">
    <property type="entry name" value="CYCLIN-DEPENDENT KINASE INHIBITOR 2C-RELATED"/>
    <property type="match status" value="1"/>
</dbReference>